<proteinExistence type="inferred from homology"/>
<dbReference type="RefSeq" id="WP_377044074.1">
    <property type="nucleotide sequence ID" value="NZ_JBHLUN010000006.1"/>
</dbReference>
<dbReference type="Gene3D" id="3.20.20.140">
    <property type="entry name" value="Metal-dependent hydrolases"/>
    <property type="match status" value="1"/>
</dbReference>
<feature type="domain" description="Amidohydrolase-related" evidence="2">
    <location>
        <begin position="20"/>
        <end position="312"/>
    </location>
</feature>
<evidence type="ECO:0000313" key="3">
    <source>
        <dbReference type="EMBL" id="MFC0408315.1"/>
    </source>
</evidence>
<dbReference type="Proteomes" id="UP001589865">
    <property type="component" value="Unassembled WGS sequence"/>
</dbReference>
<organism evidence="3 4">
    <name type="scientific">Roseomonas elaeocarpi</name>
    <dbReference type="NCBI Taxonomy" id="907779"/>
    <lineage>
        <taxon>Bacteria</taxon>
        <taxon>Pseudomonadati</taxon>
        <taxon>Pseudomonadota</taxon>
        <taxon>Alphaproteobacteria</taxon>
        <taxon>Acetobacterales</taxon>
        <taxon>Roseomonadaceae</taxon>
        <taxon>Roseomonas</taxon>
    </lineage>
</organism>
<dbReference type="Pfam" id="PF04909">
    <property type="entry name" value="Amidohydro_2"/>
    <property type="match status" value="1"/>
</dbReference>
<dbReference type="InterPro" id="IPR032466">
    <property type="entry name" value="Metal_Hydrolase"/>
</dbReference>
<evidence type="ECO:0000313" key="4">
    <source>
        <dbReference type="Proteomes" id="UP001589865"/>
    </source>
</evidence>
<gene>
    <name evidence="3" type="ORF">ACFFGY_08665</name>
</gene>
<dbReference type="InterPro" id="IPR006680">
    <property type="entry name" value="Amidohydro-rel"/>
</dbReference>
<name>A0ABV6JRH3_9PROT</name>
<reference evidence="3 4" key="1">
    <citation type="submission" date="2024-09" db="EMBL/GenBank/DDBJ databases">
        <authorList>
            <person name="Sun Q."/>
            <person name="Mori K."/>
        </authorList>
    </citation>
    <scope>NUCLEOTIDE SEQUENCE [LARGE SCALE GENOMIC DNA]</scope>
    <source>
        <strain evidence="3 4">TBRC 5777</strain>
    </source>
</reference>
<comment type="similarity">
    <text evidence="1">Belongs to the metallo-dependent hydrolases superfamily.</text>
</comment>
<evidence type="ECO:0000259" key="2">
    <source>
        <dbReference type="Pfam" id="PF04909"/>
    </source>
</evidence>
<dbReference type="PANTHER" id="PTHR43569">
    <property type="entry name" value="AMIDOHYDROLASE"/>
    <property type="match status" value="1"/>
</dbReference>
<accession>A0ABV6JRH3</accession>
<dbReference type="SUPFAM" id="SSF51556">
    <property type="entry name" value="Metallo-dependent hydrolases"/>
    <property type="match status" value="1"/>
</dbReference>
<dbReference type="EMBL" id="JBHLUN010000006">
    <property type="protein sequence ID" value="MFC0408315.1"/>
    <property type="molecule type" value="Genomic_DNA"/>
</dbReference>
<sequence>MSAASGSGSGTPPLYDGPVVDAHHHVWDPRNNRYPWLRPEVSIPFRYGDYSSIKRPYLPDDYRRDAAEQNIRATVYMEAEWDPEDPIGETRFVTALAEEHGLPDAMVAQAWLHHPDVAAVLAAQARFPLVRSVRHKPGGASSPDAAAAGERTLMSDDRWQQGYALLEAHGLHFDLQTPWWNLHEAEHLARDFPRTRIILNHTGLPADRSEPALRAWHRAMSALAEHANVAVKMSGLGRPDHPWTPEDNRWIVRETVAMFGPQRAMFASNFPVDGLCATLPTIFNGFRAIVEDLPAEDQHQLFHRTAEAIYRLDPV</sequence>
<dbReference type="PANTHER" id="PTHR43569:SF1">
    <property type="entry name" value="BLL3371 PROTEIN"/>
    <property type="match status" value="1"/>
</dbReference>
<comment type="caution">
    <text evidence="3">The sequence shown here is derived from an EMBL/GenBank/DDBJ whole genome shotgun (WGS) entry which is preliminary data.</text>
</comment>
<protein>
    <submittedName>
        <fullName evidence="3">Amidohydrolase family protein</fullName>
    </submittedName>
</protein>
<dbReference type="InterPro" id="IPR052350">
    <property type="entry name" value="Metallo-dep_Lactonases"/>
</dbReference>
<keyword evidence="4" id="KW-1185">Reference proteome</keyword>
<evidence type="ECO:0000256" key="1">
    <source>
        <dbReference type="ARBA" id="ARBA00038310"/>
    </source>
</evidence>